<dbReference type="AlphaFoldDB" id="A0A8A1LW32"/>
<reference evidence="1" key="1">
    <citation type="submission" date="2021-01" db="EMBL/GenBank/DDBJ databases">
        <title>Chromosome-level genome assembly of a human fungal pathogen reveals clustering of transcriptionally co-regulated genes.</title>
        <authorList>
            <person name="Voorhies M."/>
            <person name="Cohen S."/>
            <person name="Shea T.P."/>
            <person name="Petrus S."/>
            <person name="Munoz J.F."/>
            <person name="Poplawski S."/>
            <person name="Goldman W.E."/>
            <person name="Michael T."/>
            <person name="Cuomo C.A."/>
            <person name="Sil A."/>
            <person name="Beyhan S."/>
        </authorList>
    </citation>
    <scope>NUCLEOTIDE SEQUENCE</scope>
    <source>
        <strain evidence="1">H88</strain>
    </source>
</reference>
<evidence type="ECO:0000313" key="1">
    <source>
        <dbReference type="EMBL" id="QSS56753.1"/>
    </source>
</evidence>
<protein>
    <submittedName>
        <fullName evidence="1">Uncharacterized protein</fullName>
    </submittedName>
</protein>
<name>A0A8A1LW32_AJEC8</name>
<accession>A0A8A1LW32</accession>
<dbReference type="EMBL" id="CP069106">
    <property type="protein sequence ID" value="QSS56753.1"/>
    <property type="molecule type" value="Genomic_DNA"/>
</dbReference>
<evidence type="ECO:0000313" key="2">
    <source>
        <dbReference type="Proteomes" id="UP000663419"/>
    </source>
</evidence>
<dbReference type="VEuPathDB" id="FungiDB:I7I53_05055"/>
<sequence length="97" mass="11063">METRTGILNPPSCWTTTNLLKTMSMSNLCLFSFSSIPNPHPNISIVNREIKSPENQIHWKKNSSWHLHHNRKSPSCTQLSFPMRIGASPFLSRIAQC</sequence>
<organism evidence="1 2">
    <name type="scientific">Ajellomyces capsulatus (strain H88)</name>
    <name type="common">Darling's disease fungus</name>
    <name type="synonym">Histoplasma capsulatum</name>
    <dbReference type="NCBI Taxonomy" id="544711"/>
    <lineage>
        <taxon>Eukaryota</taxon>
        <taxon>Fungi</taxon>
        <taxon>Dikarya</taxon>
        <taxon>Ascomycota</taxon>
        <taxon>Pezizomycotina</taxon>
        <taxon>Eurotiomycetes</taxon>
        <taxon>Eurotiomycetidae</taxon>
        <taxon>Onygenales</taxon>
        <taxon>Ajellomycetaceae</taxon>
        <taxon>Histoplasma</taxon>
    </lineage>
</organism>
<dbReference type="Proteomes" id="UP000663419">
    <property type="component" value="Chromosome 5"/>
</dbReference>
<proteinExistence type="predicted"/>
<gene>
    <name evidence="1" type="ORF">I7I53_05055</name>
</gene>